<feature type="domain" description="CRM" evidence="3">
    <location>
        <begin position="1"/>
        <end position="96"/>
    </location>
</feature>
<protein>
    <submittedName>
        <fullName evidence="4">YhbY family RNA-binding protein</fullName>
    </submittedName>
</protein>
<dbReference type="InterPro" id="IPR051925">
    <property type="entry name" value="RNA-binding_domain"/>
</dbReference>
<dbReference type="EMBL" id="JABGBW010000002">
    <property type="protein sequence ID" value="MBC2576063.1"/>
    <property type="molecule type" value="Genomic_DNA"/>
</dbReference>
<dbReference type="SMART" id="SM01103">
    <property type="entry name" value="CRS1_YhbY"/>
    <property type="match status" value="1"/>
</dbReference>
<gene>
    <name evidence="4" type="ORF">HLB29_05125</name>
</gene>
<dbReference type="Proteomes" id="UP000713904">
    <property type="component" value="Unassembled WGS sequence"/>
</dbReference>
<organism evidence="4 5">
    <name type="scientific">Peptostreptococcus canis</name>
    <dbReference type="NCBI Taxonomy" id="1159213"/>
    <lineage>
        <taxon>Bacteria</taxon>
        <taxon>Bacillati</taxon>
        <taxon>Bacillota</taxon>
        <taxon>Clostridia</taxon>
        <taxon>Peptostreptococcales</taxon>
        <taxon>Peptostreptococcaceae</taxon>
        <taxon>Peptostreptococcus</taxon>
    </lineage>
</organism>
<dbReference type="Gene3D" id="3.30.110.60">
    <property type="entry name" value="YhbY-like"/>
    <property type="match status" value="1"/>
</dbReference>
<keyword evidence="5" id="KW-1185">Reference proteome</keyword>
<evidence type="ECO:0000256" key="2">
    <source>
        <dbReference type="PROSITE-ProRule" id="PRU00626"/>
    </source>
</evidence>
<reference evidence="4 5" key="1">
    <citation type="submission" date="2020-05" db="EMBL/GenBank/DDBJ databases">
        <title>Draft genome of xy-202 and genomic insight in genome of the genus Peptostreptococcus.</title>
        <authorList>
            <person name="Zhang Z."/>
        </authorList>
    </citation>
    <scope>NUCLEOTIDE SEQUENCE [LARGE SCALE GENOMIC DNA]</scope>
    <source>
        <strain evidence="4 5">DSM 27025</strain>
    </source>
</reference>
<evidence type="ECO:0000313" key="5">
    <source>
        <dbReference type="Proteomes" id="UP000713904"/>
    </source>
</evidence>
<dbReference type="PANTHER" id="PTHR40065:SF3">
    <property type="entry name" value="RNA-BINDING PROTEIN YHBY"/>
    <property type="match status" value="1"/>
</dbReference>
<dbReference type="SUPFAM" id="SSF75471">
    <property type="entry name" value="YhbY-like"/>
    <property type="match status" value="1"/>
</dbReference>
<accession>A0ABR6TLN2</accession>
<dbReference type="RefSeq" id="WP_185624069.1">
    <property type="nucleotide sequence ID" value="NZ_JABGBW010000002.1"/>
</dbReference>
<dbReference type="PANTHER" id="PTHR40065">
    <property type="entry name" value="RNA-BINDING PROTEIN YHBY"/>
    <property type="match status" value="1"/>
</dbReference>
<name>A0ABR6TLN2_9FIRM</name>
<evidence type="ECO:0000313" key="4">
    <source>
        <dbReference type="EMBL" id="MBC2576063.1"/>
    </source>
</evidence>
<comment type="caution">
    <text evidence="4">The sequence shown here is derived from an EMBL/GenBank/DDBJ whole genome shotgun (WGS) entry which is preliminary data.</text>
</comment>
<dbReference type="InterPro" id="IPR035920">
    <property type="entry name" value="YhbY-like_sf"/>
</dbReference>
<dbReference type="Pfam" id="PF01985">
    <property type="entry name" value="CRS1_YhbY"/>
    <property type="match status" value="1"/>
</dbReference>
<dbReference type="InterPro" id="IPR001890">
    <property type="entry name" value="RNA-binding_CRM"/>
</dbReference>
<evidence type="ECO:0000259" key="3">
    <source>
        <dbReference type="PROSITE" id="PS51295"/>
    </source>
</evidence>
<dbReference type="PROSITE" id="PS51295">
    <property type="entry name" value="CRM"/>
    <property type="match status" value="1"/>
</dbReference>
<sequence length="120" mass="13676">MLKGKQRSYLKSLANNIKPITQIGKEGVSEDFLNSLDDMLRARELVKISILENAGLDSKETAQYICEKLRCEFVQAIGSKFTVYRKNLESPKIVFPGHEQAVAKNKRDKTKKFVTKRSAR</sequence>
<proteinExistence type="predicted"/>
<keyword evidence="1 2" id="KW-0694">RNA-binding</keyword>
<evidence type="ECO:0000256" key="1">
    <source>
        <dbReference type="ARBA" id="ARBA00022884"/>
    </source>
</evidence>